<organism evidence="13 14">
    <name type="scientific">Harryflintia acetispora</name>
    <dbReference type="NCBI Taxonomy" id="1849041"/>
    <lineage>
        <taxon>Bacteria</taxon>
        <taxon>Bacillati</taxon>
        <taxon>Bacillota</taxon>
        <taxon>Clostridia</taxon>
        <taxon>Eubacteriales</taxon>
        <taxon>Oscillospiraceae</taxon>
        <taxon>Harryflintia</taxon>
    </lineage>
</organism>
<evidence type="ECO:0000313" key="13">
    <source>
        <dbReference type="EMBL" id="TCL43671.1"/>
    </source>
</evidence>
<dbReference type="InterPro" id="IPR044751">
    <property type="entry name" value="Ion_transp-like_CBS"/>
</dbReference>
<dbReference type="RefSeq" id="WP_242942107.1">
    <property type="nucleotide sequence ID" value="NZ_SLUK01000004.1"/>
</dbReference>
<dbReference type="SMART" id="SM01091">
    <property type="entry name" value="CorC_HlyC"/>
    <property type="match status" value="1"/>
</dbReference>
<evidence type="ECO:0000256" key="1">
    <source>
        <dbReference type="ARBA" id="ARBA00004141"/>
    </source>
</evidence>
<keyword evidence="5 9" id="KW-1133">Transmembrane helix</keyword>
<evidence type="ECO:0000256" key="8">
    <source>
        <dbReference type="PROSITE-ProRule" id="PRU00703"/>
    </source>
</evidence>
<feature type="transmembrane region" description="Helical" evidence="10">
    <location>
        <begin position="6"/>
        <end position="28"/>
    </location>
</feature>
<dbReference type="FunFam" id="3.10.580.10:FF:000002">
    <property type="entry name" value="Magnesium/cobalt efflux protein CorC"/>
    <property type="match status" value="1"/>
</dbReference>
<sequence length="426" mass="47155">MDSTGWLWITLIVLLALSAFFSSSETAFSTINRIRMKTLAASGDKRAQKALDVSEDYDRMISSILVGNNVVNIAAASIATLLATRFLGENLGAAVSTVVMTVLVLIFGEVSPKSYAKCNAERLALRFAGPLGFVIKLCTPATFLLTLLTNRINRASQKDNGPSVTEEELKYIIETTVEEGVFKEDESELLQSAIEFDDIKVQEILTPRVDLVAVDVADDAQTVLEMVLAERFSRLPVYEESLDKIIGVLHTREFLEEMAAGKTPDVRSLLTECLYVHKNKKISSLLGDFKRTKINMAVVMDDYGGTMGIVTTEDILEELVGEIWDEDEEIVDEFVDLGEGRYEIAGELTVREMLEQLDLPEDLIDTDSNTVGGWVLDELGRIPEAGDSFTCSGLNVTVQQVEEQRVQKLLLELPKPGEPDEENKED</sequence>
<dbReference type="SUPFAM" id="SSF56176">
    <property type="entry name" value="FAD-binding/transporter-associated domain-like"/>
    <property type="match status" value="1"/>
</dbReference>
<evidence type="ECO:0000256" key="7">
    <source>
        <dbReference type="ARBA" id="ARBA00023136"/>
    </source>
</evidence>
<dbReference type="Pfam" id="PF03471">
    <property type="entry name" value="CorC_HlyC"/>
    <property type="match status" value="1"/>
</dbReference>
<evidence type="ECO:0000256" key="4">
    <source>
        <dbReference type="ARBA" id="ARBA00022737"/>
    </source>
</evidence>
<evidence type="ECO:0000313" key="14">
    <source>
        <dbReference type="Proteomes" id="UP000294682"/>
    </source>
</evidence>
<dbReference type="InterPro" id="IPR000644">
    <property type="entry name" value="CBS_dom"/>
</dbReference>
<dbReference type="PROSITE" id="PS51371">
    <property type="entry name" value="CBS"/>
    <property type="match status" value="2"/>
</dbReference>
<evidence type="ECO:0000256" key="9">
    <source>
        <dbReference type="PROSITE-ProRule" id="PRU01193"/>
    </source>
</evidence>
<feature type="transmembrane region" description="Helical" evidence="10">
    <location>
        <begin position="123"/>
        <end position="148"/>
    </location>
</feature>
<feature type="domain" description="CBS" evidence="11">
    <location>
        <begin position="269"/>
        <end position="326"/>
    </location>
</feature>
<accession>A0A9X8UJH1</accession>
<dbReference type="InterPro" id="IPR002550">
    <property type="entry name" value="CNNM"/>
</dbReference>
<evidence type="ECO:0000256" key="3">
    <source>
        <dbReference type="ARBA" id="ARBA00022692"/>
    </source>
</evidence>
<dbReference type="AlphaFoldDB" id="A0A9X8UJH1"/>
<keyword evidence="3 9" id="KW-0812">Transmembrane</keyword>
<evidence type="ECO:0000259" key="12">
    <source>
        <dbReference type="PROSITE" id="PS51846"/>
    </source>
</evidence>
<dbReference type="Pfam" id="PF01595">
    <property type="entry name" value="CNNM"/>
    <property type="match status" value="1"/>
</dbReference>
<feature type="transmembrane region" description="Helical" evidence="10">
    <location>
        <begin position="93"/>
        <end position="111"/>
    </location>
</feature>
<dbReference type="Proteomes" id="UP000294682">
    <property type="component" value="Unassembled WGS sequence"/>
</dbReference>
<keyword evidence="4" id="KW-0677">Repeat</keyword>
<keyword evidence="7 9" id="KW-0472">Membrane</keyword>
<dbReference type="Pfam" id="PF00571">
    <property type="entry name" value="CBS"/>
    <property type="match status" value="2"/>
</dbReference>
<dbReference type="InterPro" id="IPR016169">
    <property type="entry name" value="FAD-bd_PCMH_sub2"/>
</dbReference>
<dbReference type="PANTHER" id="PTHR22777">
    <property type="entry name" value="HEMOLYSIN-RELATED"/>
    <property type="match status" value="1"/>
</dbReference>
<dbReference type="SUPFAM" id="SSF54631">
    <property type="entry name" value="CBS-domain pair"/>
    <property type="match status" value="1"/>
</dbReference>
<comment type="subcellular location">
    <subcellularLocation>
        <location evidence="1">Membrane</location>
        <topology evidence="1">Multi-pass membrane protein</topology>
    </subcellularLocation>
</comment>
<comment type="similarity">
    <text evidence="2">Belongs to the UPF0053 family.</text>
</comment>
<reference evidence="13 14" key="1">
    <citation type="submission" date="2019-03" db="EMBL/GenBank/DDBJ databases">
        <title>Genomic Encyclopedia of Type Strains, Phase IV (KMG-IV): sequencing the most valuable type-strain genomes for metagenomic binning, comparative biology and taxonomic classification.</title>
        <authorList>
            <person name="Goeker M."/>
        </authorList>
    </citation>
    <scope>NUCLEOTIDE SEQUENCE [LARGE SCALE GENOMIC DNA]</scope>
    <source>
        <strain evidence="13 14">DSM 100433</strain>
    </source>
</reference>
<evidence type="ECO:0000256" key="5">
    <source>
        <dbReference type="ARBA" id="ARBA00022989"/>
    </source>
</evidence>
<feature type="transmembrane region" description="Helical" evidence="10">
    <location>
        <begin position="69"/>
        <end position="87"/>
    </location>
</feature>
<dbReference type="Gene3D" id="3.30.465.10">
    <property type="match status" value="1"/>
</dbReference>
<dbReference type="PROSITE" id="PS51846">
    <property type="entry name" value="CNNM"/>
    <property type="match status" value="1"/>
</dbReference>
<feature type="domain" description="CNNM transmembrane" evidence="12">
    <location>
        <begin position="1"/>
        <end position="186"/>
    </location>
</feature>
<dbReference type="Gene3D" id="3.10.580.10">
    <property type="entry name" value="CBS-domain"/>
    <property type="match status" value="1"/>
</dbReference>
<dbReference type="EMBL" id="SLUK01000004">
    <property type="protein sequence ID" value="TCL43671.1"/>
    <property type="molecule type" value="Genomic_DNA"/>
</dbReference>
<dbReference type="InterPro" id="IPR036318">
    <property type="entry name" value="FAD-bd_PCMH-like_sf"/>
</dbReference>
<dbReference type="InterPro" id="IPR005170">
    <property type="entry name" value="Transptr-assoc_dom"/>
</dbReference>
<dbReference type="GO" id="GO:0005886">
    <property type="term" value="C:plasma membrane"/>
    <property type="evidence" value="ECO:0007669"/>
    <property type="project" value="TreeGrafter"/>
</dbReference>
<evidence type="ECO:0000259" key="11">
    <source>
        <dbReference type="PROSITE" id="PS51371"/>
    </source>
</evidence>
<name>A0A9X8UJH1_9FIRM</name>
<evidence type="ECO:0000256" key="10">
    <source>
        <dbReference type="SAM" id="Phobius"/>
    </source>
</evidence>
<evidence type="ECO:0000256" key="6">
    <source>
        <dbReference type="ARBA" id="ARBA00023122"/>
    </source>
</evidence>
<dbReference type="GO" id="GO:0050660">
    <property type="term" value="F:flavin adenine dinucleotide binding"/>
    <property type="evidence" value="ECO:0007669"/>
    <property type="project" value="InterPro"/>
</dbReference>
<gene>
    <name evidence="13" type="ORF">EDD78_1045</name>
</gene>
<protein>
    <submittedName>
        <fullName evidence="13">CBS domain containing-hemolysin-like protein</fullName>
    </submittedName>
</protein>
<evidence type="ECO:0000256" key="2">
    <source>
        <dbReference type="ARBA" id="ARBA00006337"/>
    </source>
</evidence>
<comment type="caution">
    <text evidence="13">The sequence shown here is derived from an EMBL/GenBank/DDBJ whole genome shotgun (WGS) entry which is preliminary data.</text>
</comment>
<feature type="domain" description="CBS" evidence="11">
    <location>
        <begin position="205"/>
        <end position="266"/>
    </location>
</feature>
<keyword evidence="6 8" id="KW-0129">CBS domain</keyword>
<proteinExistence type="inferred from homology"/>
<dbReference type="InterPro" id="IPR046342">
    <property type="entry name" value="CBS_dom_sf"/>
</dbReference>
<keyword evidence="14" id="KW-1185">Reference proteome</keyword>
<dbReference type="CDD" id="cd04590">
    <property type="entry name" value="CBS_pair_CorC_HlyC_assoc"/>
    <property type="match status" value="1"/>
</dbReference>
<dbReference type="PANTHER" id="PTHR22777:SF17">
    <property type="entry name" value="UPF0053 PROTEIN SLL0260"/>
    <property type="match status" value="1"/>
</dbReference>